<dbReference type="HOGENOM" id="CLU_3153170_0_0_0"/>
<sequence>MGKKNEIFLEEIKEVEENKELYISFISFLLEDFQKNKEEVNYEESSSIL</sequence>
<reference evidence="1" key="1">
    <citation type="submission" date="2006-07" db="EMBL/GenBank/DDBJ databases">
        <authorList>
            <person name="Qin X."/>
            <person name="Weinstock G.M."/>
        </authorList>
    </citation>
    <scope>NUCLEOTIDE SEQUENCE [LARGE SCALE GENOMIC DNA]</scope>
    <source>
        <strain evidence="1">ATCC 10953</strain>
    </source>
</reference>
<dbReference type="GeneID" id="45636210"/>
<proteinExistence type="predicted"/>
<dbReference type="RefSeq" id="WP_005898529.1">
    <property type="nucleotide sequence ID" value="NZ_CM000440.1"/>
</dbReference>
<accession>A5TXM4</accession>
<organism evidence="1">
    <name type="scientific">Fusobacterium polymorphum ATCC 10953</name>
    <dbReference type="NCBI Taxonomy" id="393480"/>
    <lineage>
        <taxon>Bacteria</taxon>
        <taxon>Fusobacteriati</taxon>
        <taxon>Fusobacteriota</taxon>
        <taxon>Fusobacteriia</taxon>
        <taxon>Fusobacteriales</taxon>
        <taxon>Fusobacteriaceae</taxon>
        <taxon>Fusobacterium</taxon>
    </lineage>
</organism>
<dbReference type="Proteomes" id="UP000001921">
    <property type="component" value="Chromosome"/>
</dbReference>
<gene>
    <name evidence="1" type="ORF">FNP_1878</name>
</gene>
<protein>
    <submittedName>
        <fullName evidence="1">Uncharacterized protein</fullName>
    </submittedName>
</protein>
<name>A5TXM4_FUSNP</name>
<reference evidence="1" key="2">
    <citation type="submission" date="2007-05" db="EMBL/GenBank/DDBJ databases">
        <title>Genome sequence of Fusobacterium nucleatum subspecies polymorphum - a genetically tractable Fusobacterium.</title>
        <authorList>
            <person name="Karpathy S.E."/>
            <person name="Xiang Q."/>
            <person name="Gioia J."/>
            <person name="Jiang H."/>
            <person name="Liu Y."/>
            <person name="Petrosino J.F."/>
            <person name="Yerrapragada S."/>
            <person name="Fox G.E."/>
            <person name="Kinder Haake S."/>
            <person name="Weinstock G.M."/>
            <person name="Highlander S.K."/>
        </authorList>
    </citation>
    <scope>NUCLEOTIDE SEQUENCE [LARGE SCALE GENOMIC DNA]</scope>
    <source>
        <strain evidence="1">ATCC 10953</strain>
    </source>
</reference>
<evidence type="ECO:0000313" key="1">
    <source>
        <dbReference type="EMBL" id="EDK89649.1"/>
    </source>
</evidence>
<dbReference type="AlphaFoldDB" id="A5TXM4"/>
<dbReference type="EMBL" id="CM000440">
    <property type="protein sequence ID" value="EDK89649.1"/>
    <property type="molecule type" value="Genomic_DNA"/>
</dbReference>